<dbReference type="SUPFAM" id="SSF46785">
    <property type="entry name" value="Winged helix' DNA-binding domain"/>
    <property type="match status" value="1"/>
</dbReference>
<gene>
    <name evidence="2" type="ORF">QV13_29500</name>
</gene>
<keyword evidence="3" id="KW-1185">Reference proteome</keyword>
<dbReference type="InterPro" id="IPR043129">
    <property type="entry name" value="ATPase_NBD"/>
</dbReference>
<dbReference type="EMBL" id="MDEO01000036">
    <property type="protein sequence ID" value="OCX13594.1"/>
    <property type="molecule type" value="Genomic_DNA"/>
</dbReference>
<dbReference type="STRING" id="1566387.QV13_29500"/>
<dbReference type="OrthoDB" id="9810372at2"/>
<evidence type="ECO:0000313" key="2">
    <source>
        <dbReference type="EMBL" id="OCX13594.1"/>
    </source>
</evidence>
<dbReference type="InterPro" id="IPR049874">
    <property type="entry name" value="ROK_cs"/>
</dbReference>
<dbReference type="PANTHER" id="PTHR18964:SF173">
    <property type="entry name" value="GLUCOKINASE"/>
    <property type="match status" value="1"/>
</dbReference>
<dbReference type="PROSITE" id="PS01125">
    <property type="entry name" value="ROK"/>
    <property type="match status" value="1"/>
</dbReference>
<dbReference type="Proteomes" id="UP000094412">
    <property type="component" value="Unassembled WGS sequence"/>
</dbReference>
<dbReference type="AlphaFoldDB" id="A0A1C2DFQ4"/>
<organism evidence="2 3">
    <name type="scientific">Mesorhizobium hungaricum</name>
    <dbReference type="NCBI Taxonomy" id="1566387"/>
    <lineage>
        <taxon>Bacteria</taxon>
        <taxon>Pseudomonadati</taxon>
        <taxon>Pseudomonadota</taxon>
        <taxon>Alphaproteobacteria</taxon>
        <taxon>Hyphomicrobiales</taxon>
        <taxon>Phyllobacteriaceae</taxon>
        <taxon>Mesorhizobium</taxon>
    </lineage>
</organism>
<dbReference type="Gene3D" id="1.10.10.10">
    <property type="entry name" value="Winged helix-like DNA-binding domain superfamily/Winged helix DNA-binding domain"/>
    <property type="match status" value="1"/>
</dbReference>
<comment type="caution">
    <text evidence="2">The sequence shown here is derived from an EMBL/GenBank/DDBJ whole genome shotgun (WGS) entry which is preliminary data.</text>
</comment>
<dbReference type="GO" id="GO:0016301">
    <property type="term" value="F:kinase activity"/>
    <property type="evidence" value="ECO:0007669"/>
    <property type="project" value="UniProtKB-KW"/>
</dbReference>
<keyword evidence="2" id="KW-0808">Transferase</keyword>
<dbReference type="SUPFAM" id="SSF53067">
    <property type="entry name" value="Actin-like ATPase domain"/>
    <property type="match status" value="1"/>
</dbReference>
<reference evidence="2 3" key="1">
    <citation type="submission" date="2016-08" db="EMBL/GenBank/DDBJ databases">
        <title>Whole genome sequence of Mesorhizobium sp. strain UASWS1009 isolated from industrial sewage.</title>
        <authorList>
            <person name="Crovadore J."/>
            <person name="Calmin G."/>
            <person name="Chablais R."/>
            <person name="Cochard B."/>
            <person name="Lefort F."/>
        </authorList>
    </citation>
    <scope>NUCLEOTIDE SEQUENCE [LARGE SCALE GENOMIC DNA]</scope>
    <source>
        <strain evidence="2 3">UASWS1009</strain>
    </source>
</reference>
<accession>A0A1C2DFQ4</accession>
<dbReference type="Gene3D" id="3.30.420.40">
    <property type="match status" value="2"/>
</dbReference>
<dbReference type="PANTHER" id="PTHR18964">
    <property type="entry name" value="ROK (REPRESSOR, ORF, KINASE) FAMILY"/>
    <property type="match status" value="1"/>
</dbReference>
<evidence type="ECO:0000313" key="3">
    <source>
        <dbReference type="Proteomes" id="UP000094412"/>
    </source>
</evidence>
<name>A0A1C2DFQ4_9HYPH</name>
<keyword evidence="2" id="KW-0418">Kinase</keyword>
<dbReference type="InterPro" id="IPR036390">
    <property type="entry name" value="WH_DNA-bd_sf"/>
</dbReference>
<dbReference type="RefSeq" id="WP_024922707.1">
    <property type="nucleotide sequence ID" value="NZ_MDEO01000036.1"/>
</dbReference>
<dbReference type="InterPro" id="IPR036388">
    <property type="entry name" value="WH-like_DNA-bd_sf"/>
</dbReference>
<evidence type="ECO:0000256" key="1">
    <source>
        <dbReference type="ARBA" id="ARBA00006479"/>
    </source>
</evidence>
<proteinExistence type="inferred from homology"/>
<dbReference type="InterPro" id="IPR000600">
    <property type="entry name" value="ROK"/>
</dbReference>
<protein>
    <submittedName>
        <fullName evidence="2">Sugar kinase</fullName>
    </submittedName>
</protein>
<sequence length="416" mass="44669">MTVGIRHDDLRRRNRAMVISAVRRSKQPSRTEITTITGLSHSTISAISSDLIAEGVLMEGRSESTAAKRGRPQVGLELAADAAAVITVILSLNLLTATVTDYAGRVLAQDARRLDTLTLPREALIEECVTIVRQRLEDETTIGRRVLRIAFAVQGTADSHARAMLWTPITPHGNIPFADILEEAFGIPVIVENDCNMMAVALRWRGTDRYRDDFIAVLLSHGIGMGIVLNGELFIGTHSSGGEFGHMIHRPKGALCRCGRHGCVEAYAGNYAIWRSANGIDENAEPAADIPDNEMQALADKARMTAGPERDAYRCAGEALGYGLGSLFAVIDPAPVTFVGIGATAFDLIEPALREAIAQTAGGQHSASISFDTEPNEQMLIREGCAMRALTFIDQEIFALGGPMATMPPPPQGGEG</sequence>
<comment type="similarity">
    <text evidence="1">Belongs to the ROK (NagC/XylR) family.</text>
</comment>
<dbReference type="Pfam" id="PF00480">
    <property type="entry name" value="ROK"/>
    <property type="match status" value="1"/>
</dbReference>